<dbReference type="PANTHER" id="PTHR42852">
    <property type="entry name" value="THIOL:DISULFIDE INTERCHANGE PROTEIN DSBE"/>
    <property type="match status" value="1"/>
</dbReference>
<reference evidence="3 4" key="1">
    <citation type="journal article" date="2020" name="Int. J. Syst. Evol. Microbiol.">
        <title>Paraburkholderia madseniana sp. nov., a phenolic acid-degrading bacterium isolated from acidic forest soil.</title>
        <authorList>
            <person name="Wilhelm R.C."/>
            <person name="Murphy S.J.L."/>
            <person name="Feriancek N.M."/>
            <person name="Karasz D.C."/>
            <person name="DeRito C.M."/>
            <person name="Newman J.D."/>
            <person name="Buckley D.H."/>
        </authorList>
    </citation>
    <scope>NUCLEOTIDE SEQUENCE [LARGE SCALE GENOMIC DNA]</scope>
    <source>
        <strain evidence="3 4">RP11</strain>
    </source>
</reference>
<dbReference type="Proteomes" id="UP000463700">
    <property type="component" value="Unassembled WGS sequence"/>
</dbReference>
<proteinExistence type="predicted"/>
<evidence type="ECO:0000256" key="1">
    <source>
        <dbReference type="ARBA" id="ARBA00023284"/>
    </source>
</evidence>
<dbReference type="InterPro" id="IPR000866">
    <property type="entry name" value="AhpC/TSA"/>
</dbReference>
<feature type="domain" description="Thioredoxin" evidence="2">
    <location>
        <begin position="51"/>
        <end position="193"/>
    </location>
</feature>
<evidence type="ECO:0000259" key="2">
    <source>
        <dbReference type="PROSITE" id="PS51352"/>
    </source>
</evidence>
<dbReference type="AlphaFoldDB" id="A0A6N6W6L7"/>
<dbReference type="CDD" id="cd02966">
    <property type="entry name" value="TlpA_like_family"/>
    <property type="match status" value="1"/>
</dbReference>
<dbReference type="Gene3D" id="3.40.30.10">
    <property type="entry name" value="Glutaredoxin"/>
    <property type="match status" value="1"/>
</dbReference>
<comment type="caution">
    <text evidence="3">The sequence shown here is derived from an EMBL/GenBank/DDBJ whole genome shotgun (WGS) entry which is preliminary data.</text>
</comment>
<keyword evidence="1" id="KW-0676">Redox-active center</keyword>
<dbReference type="OrthoDB" id="9811352at2"/>
<dbReference type="Pfam" id="PF00578">
    <property type="entry name" value="AhpC-TSA"/>
    <property type="match status" value="1"/>
</dbReference>
<protein>
    <submittedName>
        <fullName evidence="3">Redoxin domain-containing protein</fullName>
    </submittedName>
</protein>
<evidence type="ECO:0000313" key="4">
    <source>
        <dbReference type="Proteomes" id="UP000463700"/>
    </source>
</evidence>
<dbReference type="GO" id="GO:0016209">
    <property type="term" value="F:antioxidant activity"/>
    <property type="evidence" value="ECO:0007669"/>
    <property type="project" value="InterPro"/>
</dbReference>
<gene>
    <name evidence="3" type="ORF">FSO04_31105</name>
</gene>
<dbReference type="PROSITE" id="PS00194">
    <property type="entry name" value="THIOREDOXIN_1"/>
    <property type="match status" value="1"/>
</dbReference>
<organism evidence="3 4">
    <name type="scientific">Paraburkholderia madseniana</name>
    <dbReference type="NCBI Taxonomy" id="2599607"/>
    <lineage>
        <taxon>Bacteria</taxon>
        <taxon>Pseudomonadati</taxon>
        <taxon>Pseudomonadota</taxon>
        <taxon>Betaproteobacteria</taxon>
        <taxon>Burkholderiales</taxon>
        <taxon>Burkholderiaceae</taxon>
        <taxon>Paraburkholderia</taxon>
    </lineage>
</organism>
<evidence type="ECO:0000313" key="3">
    <source>
        <dbReference type="EMBL" id="KAE8756076.1"/>
    </source>
</evidence>
<dbReference type="EMBL" id="VOSW01000072">
    <property type="protein sequence ID" value="KAE8756076.1"/>
    <property type="molecule type" value="Genomic_DNA"/>
</dbReference>
<dbReference type="PANTHER" id="PTHR42852:SF13">
    <property type="entry name" value="PROTEIN DIPZ"/>
    <property type="match status" value="1"/>
</dbReference>
<dbReference type="InterPro" id="IPR013766">
    <property type="entry name" value="Thioredoxin_domain"/>
</dbReference>
<name>A0A6N6W6L7_9BURK</name>
<dbReference type="InterPro" id="IPR050553">
    <property type="entry name" value="Thioredoxin_ResA/DsbE_sf"/>
</dbReference>
<dbReference type="InterPro" id="IPR036249">
    <property type="entry name" value="Thioredoxin-like_sf"/>
</dbReference>
<dbReference type="PROSITE" id="PS51318">
    <property type="entry name" value="TAT"/>
    <property type="match status" value="1"/>
</dbReference>
<dbReference type="PROSITE" id="PS51352">
    <property type="entry name" value="THIOREDOXIN_2"/>
    <property type="match status" value="1"/>
</dbReference>
<dbReference type="GO" id="GO:0015036">
    <property type="term" value="F:disulfide oxidoreductase activity"/>
    <property type="evidence" value="ECO:0007669"/>
    <property type="project" value="UniProtKB-ARBA"/>
</dbReference>
<sequence length="194" mass="20701">MRSDESRAPLAHDDPASSISTARRAWLRAVLAVCLGAGGLGRPLVARAATLAVGQPAPPLVLHTLDGRSISSADLLGKVVILTFWATWCEPCRDELPLLSAYAVRNANSGLQILGFSLDGADDLSTVREVAAGLSFPVGLLGSAWAGDYGRMWRIPVSFTIGRTGLLADNGWDDKSPVWTSDRLQRVVTPLLRQ</sequence>
<dbReference type="InterPro" id="IPR006311">
    <property type="entry name" value="TAT_signal"/>
</dbReference>
<accession>A0A6N6W6L7</accession>
<dbReference type="RefSeq" id="WP_154565441.1">
    <property type="nucleotide sequence ID" value="NZ_VOSW01000072.1"/>
</dbReference>
<dbReference type="InterPro" id="IPR017937">
    <property type="entry name" value="Thioredoxin_CS"/>
</dbReference>
<dbReference type="SUPFAM" id="SSF52833">
    <property type="entry name" value="Thioredoxin-like"/>
    <property type="match status" value="1"/>
</dbReference>